<proteinExistence type="predicted"/>
<dbReference type="Proteomes" id="UP001363151">
    <property type="component" value="Unassembled WGS sequence"/>
</dbReference>
<dbReference type="EMBL" id="JBBJCI010000084">
    <property type="protein sequence ID" value="KAK7248988.1"/>
    <property type="molecule type" value="Genomic_DNA"/>
</dbReference>
<sequence>MCQLLLSRGASLDVRTNGNDPEAEARSYGHPATADFLGAVRAAGGWWGFVDAQAAPQRHALLVLRRALPALRARRAAAPWNAPHLYYVLFVDVPEVVFTAVFAYWSA</sequence>
<name>A0ABR1G753_AURAN</name>
<comment type="caution">
    <text evidence="1">The sequence shown here is derived from an EMBL/GenBank/DDBJ whole genome shotgun (WGS) entry which is preliminary data.</text>
</comment>
<accession>A0ABR1G753</accession>
<evidence type="ECO:0000313" key="1">
    <source>
        <dbReference type="EMBL" id="KAK7248988.1"/>
    </source>
</evidence>
<protein>
    <submittedName>
        <fullName evidence="1">Spectrin binding protein</fullName>
    </submittedName>
</protein>
<reference evidence="1 2" key="1">
    <citation type="submission" date="2024-03" db="EMBL/GenBank/DDBJ databases">
        <title>Aureococcus anophagefferens CCMP1851 and Kratosvirus quantuckense: Draft genome of a second virus-susceptible host strain in the model system.</title>
        <authorList>
            <person name="Chase E."/>
            <person name="Truchon A.R."/>
            <person name="Schepens W."/>
            <person name="Wilhelm S.W."/>
        </authorList>
    </citation>
    <scope>NUCLEOTIDE SEQUENCE [LARGE SCALE GENOMIC DNA]</scope>
    <source>
        <strain evidence="1 2">CCMP1851</strain>
    </source>
</reference>
<organism evidence="1 2">
    <name type="scientific">Aureococcus anophagefferens</name>
    <name type="common">Harmful bloom alga</name>
    <dbReference type="NCBI Taxonomy" id="44056"/>
    <lineage>
        <taxon>Eukaryota</taxon>
        <taxon>Sar</taxon>
        <taxon>Stramenopiles</taxon>
        <taxon>Ochrophyta</taxon>
        <taxon>Pelagophyceae</taxon>
        <taxon>Pelagomonadales</taxon>
        <taxon>Pelagomonadaceae</taxon>
        <taxon>Aureococcus</taxon>
    </lineage>
</organism>
<evidence type="ECO:0000313" key="2">
    <source>
        <dbReference type="Proteomes" id="UP001363151"/>
    </source>
</evidence>
<gene>
    <name evidence="1" type="ORF">SO694_00043258</name>
</gene>
<keyword evidence="2" id="KW-1185">Reference proteome</keyword>